<evidence type="ECO:0000313" key="2">
    <source>
        <dbReference type="Proteomes" id="UP001596337"/>
    </source>
</evidence>
<evidence type="ECO:0008006" key="3">
    <source>
        <dbReference type="Google" id="ProtNLM"/>
    </source>
</evidence>
<keyword evidence="2" id="KW-1185">Reference proteome</keyword>
<proteinExistence type="predicted"/>
<dbReference type="EMBL" id="JBHSXX010000001">
    <property type="protein sequence ID" value="MFC6866826.1"/>
    <property type="molecule type" value="Genomic_DNA"/>
</dbReference>
<evidence type="ECO:0000313" key="1">
    <source>
        <dbReference type="EMBL" id="MFC6866826.1"/>
    </source>
</evidence>
<accession>A0ABW2BV22</accession>
<sequence>MAEKRVLYSEQRPYLVADSLDELVGPTVGLVELPLRLDWSEQGTYNLDEPCELNLMYEVVLSEAMDVQDLRRYLNGPMLPVVWRRLFLPQRVRELWEVRFPELADAVGFLGL</sequence>
<protein>
    <recommendedName>
        <fullName evidence="3">Transcriptional regulator</fullName>
    </recommendedName>
</protein>
<gene>
    <name evidence="1" type="ORF">ACFQGD_06665</name>
</gene>
<name>A0ABW2BV22_9PSEU</name>
<dbReference type="RefSeq" id="WP_345405888.1">
    <property type="nucleotide sequence ID" value="NZ_BAABLA010000121.1"/>
</dbReference>
<organism evidence="1 2">
    <name type="scientific">Haloechinothrix salitolerans</name>
    <dbReference type="NCBI Taxonomy" id="926830"/>
    <lineage>
        <taxon>Bacteria</taxon>
        <taxon>Bacillati</taxon>
        <taxon>Actinomycetota</taxon>
        <taxon>Actinomycetes</taxon>
        <taxon>Pseudonocardiales</taxon>
        <taxon>Pseudonocardiaceae</taxon>
        <taxon>Haloechinothrix</taxon>
    </lineage>
</organism>
<comment type="caution">
    <text evidence="1">The sequence shown here is derived from an EMBL/GenBank/DDBJ whole genome shotgun (WGS) entry which is preliminary data.</text>
</comment>
<dbReference type="Proteomes" id="UP001596337">
    <property type="component" value="Unassembled WGS sequence"/>
</dbReference>
<reference evidence="2" key="1">
    <citation type="journal article" date="2019" name="Int. J. Syst. Evol. Microbiol.">
        <title>The Global Catalogue of Microorganisms (GCM) 10K type strain sequencing project: providing services to taxonomists for standard genome sequencing and annotation.</title>
        <authorList>
            <consortium name="The Broad Institute Genomics Platform"/>
            <consortium name="The Broad Institute Genome Sequencing Center for Infectious Disease"/>
            <person name="Wu L."/>
            <person name="Ma J."/>
        </authorList>
    </citation>
    <scope>NUCLEOTIDE SEQUENCE [LARGE SCALE GENOMIC DNA]</scope>
    <source>
        <strain evidence="2">KCTC 32255</strain>
    </source>
</reference>